<reference evidence="3 4" key="1">
    <citation type="submission" date="2021-01" db="EMBL/GenBank/DDBJ databases">
        <title>Whole genome shotgun sequence of Microbispora amethystogenes NBRC 101907.</title>
        <authorList>
            <person name="Komaki H."/>
            <person name="Tamura T."/>
        </authorList>
    </citation>
    <scope>NUCLEOTIDE SEQUENCE [LARGE SCALE GENOMIC DNA]</scope>
    <source>
        <strain evidence="3 4">NBRC 101907</strain>
    </source>
</reference>
<organism evidence="3 4">
    <name type="scientific">Microbispora amethystogenes</name>
    <dbReference type="NCBI Taxonomy" id="1427754"/>
    <lineage>
        <taxon>Bacteria</taxon>
        <taxon>Bacillati</taxon>
        <taxon>Actinomycetota</taxon>
        <taxon>Actinomycetes</taxon>
        <taxon>Streptosporangiales</taxon>
        <taxon>Streptosporangiaceae</taxon>
        <taxon>Microbispora</taxon>
    </lineage>
</organism>
<dbReference type="SMART" id="SM00470">
    <property type="entry name" value="ParB"/>
    <property type="match status" value="1"/>
</dbReference>
<dbReference type="SUPFAM" id="SSF110849">
    <property type="entry name" value="ParB/Sulfiredoxin"/>
    <property type="match status" value="1"/>
</dbReference>
<evidence type="ECO:0000256" key="1">
    <source>
        <dbReference type="SAM" id="MobiDB-lite"/>
    </source>
</evidence>
<protein>
    <recommendedName>
        <fullName evidence="2">ParB-like N-terminal domain-containing protein</fullName>
    </recommendedName>
</protein>
<dbReference type="InterPro" id="IPR036086">
    <property type="entry name" value="ParB/Sulfiredoxin_sf"/>
</dbReference>
<proteinExistence type="predicted"/>
<evidence type="ECO:0000313" key="3">
    <source>
        <dbReference type="EMBL" id="GIH36121.1"/>
    </source>
</evidence>
<comment type="caution">
    <text evidence="3">The sequence shown here is derived from an EMBL/GenBank/DDBJ whole genome shotgun (WGS) entry which is preliminary data.</text>
</comment>
<accession>A0ABQ4FMT4</accession>
<gene>
    <name evidence="3" type="ORF">Mam01_62850</name>
</gene>
<dbReference type="EMBL" id="BOOB01000054">
    <property type="protein sequence ID" value="GIH36121.1"/>
    <property type="molecule type" value="Genomic_DNA"/>
</dbReference>
<feature type="compositionally biased region" description="Low complexity" evidence="1">
    <location>
        <begin position="243"/>
        <end position="263"/>
    </location>
</feature>
<name>A0ABQ4FMT4_9ACTN</name>
<keyword evidence="4" id="KW-1185">Reference proteome</keyword>
<dbReference type="Proteomes" id="UP000651728">
    <property type="component" value="Unassembled WGS sequence"/>
</dbReference>
<feature type="compositionally biased region" description="Basic and acidic residues" evidence="1">
    <location>
        <begin position="229"/>
        <end position="242"/>
    </location>
</feature>
<evidence type="ECO:0000259" key="2">
    <source>
        <dbReference type="SMART" id="SM00470"/>
    </source>
</evidence>
<sequence>MSHVAGGEAISSERETGVGSDVELVPIAELVLKGSPRSAGEDAEHARALAELDSEAELPPIVVQRGTNRVIDGIHRVRAARLRGEWAIRARYFDGDDAGAFVLAVESNVRHGLPLSLADRKSAARRILREHPGWSNRAVASVVGLSPKTVGALREQHGAQVTEVRIGRDGRVRPVSAASGRERAREILLRDPTSSLRTVSAAAGVSPGTVRSVRMQLTGQATAVVPEQRAGEQRAGEQRAGEQRATAQRATAQRAAEQRAGAASPKQNPDPRRARGPAPRPAGPDRTGAMLRALRSDPSLRFNESGRLLLSVLAVAAMDANTRERLVGDLPDHCVDFVAELAEASGQAWQELARRLAERRSATADPN</sequence>
<feature type="domain" description="ParB-like N-terminal" evidence="2">
    <location>
        <begin position="23"/>
        <end position="109"/>
    </location>
</feature>
<dbReference type="InterPro" id="IPR003115">
    <property type="entry name" value="ParB_N"/>
</dbReference>
<feature type="region of interest" description="Disordered" evidence="1">
    <location>
        <begin position="221"/>
        <end position="288"/>
    </location>
</feature>
<evidence type="ECO:0000313" key="4">
    <source>
        <dbReference type="Proteomes" id="UP000651728"/>
    </source>
</evidence>